<dbReference type="RefSeq" id="WP_015731954.1">
    <property type="nucleotide sequence ID" value="NC_013410.1"/>
</dbReference>
<dbReference type="Proteomes" id="UP000001497">
    <property type="component" value="Chromosome"/>
</dbReference>
<reference evidence="1" key="1">
    <citation type="submission" date="2009-10" db="EMBL/GenBank/DDBJ databases">
        <title>Complete sequence of Fibrobacter succinogenes subsp. succinogenes S85.</title>
        <authorList>
            <consortium name="US DOE Joint Genome Institute"/>
            <person name="Lucas S."/>
            <person name="Copeland A."/>
            <person name="Lapidus A."/>
            <person name="Glavina del Rio T."/>
            <person name="Tice H."/>
            <person name="Bruce D."/>
            <person name="Goodwin L."/>
            <person name="Pitluck S."/>
            <person name="Chertkov O."/>
            <person name="Detter J.C."/>
            <person name="Han C."/>
            <person name="Tapia R."/>
            <person name="Larimer F."/>
            <person name="Land M."/>
            <person name="Hauser L."/>
            <person name="Kyrpides N."/>
            <person name="Mikhailova N."/>
            <person name="Weimer P.J."/>
            <person name="Stevenson D.M."/>
            <person name="Boyum J."/>
            <person name="Brumm P.I."/>
            <person name="Mead D."/>
        </authorList>
    </citation>
    <scope>NUCLEOTIDE SEQUENCE [LARGE SCALE GENOMIC DNA]</scope>
    <source>
        <strain evidence="1">S85</strain>
    </source>
</reference>
<dbReference type="EMBL" id="CP001792">
    <property type="protein sequence ID" value="ACX74828.1"/>
    <property type="molecule type" value="Genomic_DNA"/>
</dbReference>
<proteinExistence type="predicted"/>
<name>A0ABM5LGZ4_FIBSS</name>
<organism evidence="1 2">
    <name type="scientific">Fibrobacter succinogenes (strain ATCC 19169 / S85)</name>
    <dbReference type="NCBI Taxonomy" id="59374"/>
    <lineage>
        <taxon>Bacteria</taxon>
        <taxon>Pseudomonadati</taxon>
        <taxon>Fibrobacterota</taxon>
        <taxon>Fibrobacteria</taxon>
        <taxon>Fibrobacterales</taxon>
        <taxon>Fibrobacteraceae</taxon>
        <taxon>Fibrobacter</taxon>
    </lineage>
</organism>
<protein>
    <recommendedName>
        <fullName evidence="3">Lipoprotein</fullName>
    </recommendedName>
</protein>
<sequence length="54" mass="6125">MPTSIAISNSLYNPFELVEFVAPSSSPLTIKIKRYYNFSTTEKVVLGYAFVFKD</sequence>
<keyword evidence="2" id="KW-1185">Reference proteome</keyword>
<evidence type="ECO:0000313" key="2">
    <source>
        <dbReference type="Proteomes" id="UP000001497"/>
    </source>
</evidence>
<gene>
    <name evidence="1" type="ordered locus">Fisuc_1225</name>
</gene>
<evidence type="ECO:0000313" key="1">
    <source>
        <dbReference type="EMBL" id="ACX74828.1"/>
    </source>
</evidence>
<accession>A0ABM5LGZ4</accession>
<evidence type="ECO:0008006" key="3">
    <source>
        <dbReference type="Google" id="ProtNLM"/>
    </source>
</evidence>